<name>A0A2P5GR63_9ENTR</name>
<dbReference type="Proteomes" id="UP000247005">
    <property type="component" value="Unassembled WGS sequence"/>
</dbReference>
<evidence type="ECO:0000313" key="4">
    <source>
        <dbReference type="Proteomes" id="UP000247005"/>
    </source>
</evidence>
<protein>
    <submittedName>
        <fullName evidence="2">Uncharacterized protein</fullName>
    </submittedName>
</protein>
<proteinExistence type="predicted"/>
<dbReference type="EMBL" id="PQGE01000017">
    <property type="protein sequence ID" value="POP42821.1"/>
    <property type="molecule type" value="Genomic_DNA"/>
</dbReference>
<gene>
    <name evidence="2" type="ORF">CHU32_10575</name>
    <name evidence="1" type="ORF">CHU33_17940</name>
</gene>
<keyword evidence="3" id="KW-1185">Reference proteome</keyword>
<evidence type="ECO:0000313" key="3">
    <source>
        <dbReference type="Proteomes" id="UP000237073"/>
    </source>
</evidence>
<accession>A0A2P5GR63</accession>
<evidence type="ECO:0000313" key="1">
    <source>
        <dbReference type="EMBL" id="POP42821.1"/>
    </source>
</evidence>
<dbReference type="OrthoDB" id="6630237at2"/>
<organism evidence="2 4">
    <name type="scientific">Superficieibacter electus</name>
    <dbReference type="NCBI Taxonomy" id="2022662"/>
    <lineage>
        <taxon>Bacteria</taxon>
        <taxon>Pseudomonadati</taxon>
        <taxon>Pseudomonadota</taxon>
        <taxon>Gammaproteobacteria</taxon>
        <taxon>Enterobacterales</taxon>
        <taxon>Enterobacteriaceae</taxon>
        <taxon>Superficieibacter</taxon>
    </lineage>
</organism>
<dbReference type="EMBL" id="PQGD01000007">
    <property type="protein sequence ID" value="POP49026.1"/>
    <property type="molecule type" value="Genomic_DNA"/>
</dbReference>
<dbReference type="Proteomes" id="UP000237073">
    <property type="component" value="Unassembled WGS sequence"/>
</dbReference>
<dbReference type="AlphaFoldDB" id="A0A2P5GR63"/>
<comment type="caution">
    <text evidence="2">The sequence shown here is derived from an EMBL/GenBank/DDBJ whole genome shotgun (WGS) entry which is preliminary data.</text>
</comment>
<evidence type="ECO:0000313" key="2">
    <source>
        <dbReference type="EMBL" id="POP49026.1"/>
    </source>
</evidence>
<sequence>MLRYCLFLRSAPHHLEAKIGLCTFRVLPMRHCGATGLRFIRISQPAINNKQRVCQDGGMKEGQRSHSPP</sequence>
<reference evidence="3 4" key="1">
    <citation type="submission" date="2018-01" db="EMBL/GenBank/DDBJ databases">
        <title>Superficieibacter electus gen. nov., sp. nov., an extended-spectrum beta-lactamase possessing member of the Enterobacteriaceae family, isolated from intensive care unit surfaces.</title>
        <authorList>
            <person name="Potter R.F."/>
            <person name="D'Souza A.W."/>
        </authorList>
    </citation>
    <scope>NUCLEOTIDE SEQUENCE [LARGE SCALE GENOMIC DNA]</scope>
    <source>
        <strain evidence="2 4">BP-1</strain>
        <strain evidence="1 3">BP-2</strain>
    </source>
</reference>